<dbReference type="Proteomes" id="UP000015453">
    <property type="component" value="Unassembled WGS sequence"/>
</dbReference>
<evidence type="ECO:0000313" key="1">
    <source>
        <dbReference type="EMBL" id="EPS65999.1"/>
    </source>
</evidence>
<comment type="caution">
    <text evidence="1">The sequence shown here is derived from an EMBL/GenBank/DDBJ whole genome shotgun (WGS) entry which is preliminary data.</text>
</comment>
<dbReference type="AlphaFoldDB" id="S8CGD5"/>
<evidence type="ECO:0000313" key="2">
    <source>
        <dbReference type="Proteomes" id="UP000015453"/>
    </source>
</evidence>
<name>S8CGD5_9LAMI</name>
<dbReference type="EMBL" id="AUSU01003921">
    <property type="protein sequence ID" value="EPS65999.1"/>
    <property type="molecule type" value="Genomic_DNA"/>
</dbReference>
<gene>
    <name evidence="1" type="ORF">M569_08781</name>
</gene>
<keyword evidence="2" id="KW-1185">Reference proteome</keyword>
<organism evidence="1 2">
    <name type="scientific">Genlisea aurea</name>
    <dbReference type="NCBI Taxonomy" id="192259"/>
    <lineage>
        <taxon>Eukaryota</taxon>
        <taxon>Viridiplantae</taxon>
        <taxon>Streptophyta</taxon>
        <taxon>Embryophyta</taxon>
        <taxon>Tracheophyta</taxon>
        <taxon>Spermatophyta</taxon>
        <taxon>Magnoliopsida</taxon>
        <taxon>eudicotyledons</taxon>
        <taxon>Gunneridae</taxon>
        <taxon>Pentapetalae</taxon>
        <taxon>asterids</taxon>
        <taxon>lamiids</taxon>
        <taxon>Lamiales</taxon>
        <taxon>Lentibulariaceae</taxon>
        <taxon>Genlisea</taxon>
    </lineage>
</organism>
<sequence>MTFGPLWYRCRCSSALPELPLGEGAGDKEKTSLAQLLMLDDVDEKRRMTRPGGKEQVQRFFIDCHVNFG</sequence>
<protein>
    <submittedName>
        <fullName evidence="1">Uncharacterized protein</fullName>
    </submittedName>
</protein>
<reference evidence="1 2" key="1">
    <citation type="journal article" date="2013" name="BMC Genomics">
        <title>The miniature genome of a carnivorous plant Genlisea aurea contains a low number of genes and short non-coding sequences.</title>
        <authorList>
            <person name="Leushkin E.V."/>
            <person name="Sutormin R.A."/>
            <person name="Nabieva E.R."/>
            <person name="Penin A.A."/>
            <person name="Kondrashov A.S."/>
            <person name="Logacheva M.D."/>
        </authorList>
    </citation>
    <scope>NUCLEOTIDE SEQUENCE [LARGE SCALE GENOMIC DNA]</scope>
</reference>
<proteinExistence type="predicted"/>
<accession>S8CGD5</accession>